<feature type="coiled-coil region" evidence="1">
    <location>
        <begin position="163"/>
        <end position="197"/>
    </location>
</feature>
<dbReference type="EMBL" id="QRVJ01000027">
    <property type="protein sequence ID" value="RGS33663.1"/>
    <property type="molecule type" value="Genomic_DNA"/>
</dbReference>
<dbReference type="RefSeq" id="WP_118403555.1">
    <property type="nucleotide sequence ID" value="NZ_JADNFX010000018.1"/>
</dbReference>
<comment type="caution">
    <text evidence="3">The sequence shown here is derived from an EMBL/GenBank/DDBJ whole genome shotgun (WGS) entry which is preliminary data.</text>
</comment>
<dbReference type="Proteomes" id="UP000283341">
    <property type="component" value="Unassembled WGS sequence"/>
</dbReference>
<evidence type="ECO:0000256" key="1">
    <source>
        <dbReference type="SAM" id="Coils"/>
    </source>
</evidence>
<proteinExistence type="predicted"/>
<dbReference type="AlphaFoldDB" id="A0A412I9E8"/>
<feature type="domain" description="DUF4062" evidence="2">
    <location>
        <begin position="6"/>
        <end position="88"/>
    </location>
</feature>
<dbReference type="SUPFAM" id="SSF46785">
    <property type="entry name" value="Winged helix' DNA-binding domain"/>
    <property type="match status" value="1"/>
</dbReference>
<sequence>MEKKYQVFVSSTYEDLQEERKKVMEALLQMNCFPVGMEYFNASDSSQWEVIKSLIRECDYYVLIVAGRYGSIEEESGKSYTQKEFEYAIEQGVPVISFVHKAPESLPGIKIEQEQIKRDKLEEFKSCVKKKLCKFWINADELASQVVLSLNSLIKTNPRIGWVKASELSSAEANKELLRLTEENIRLNNQIKFLSLKAPDGTGVYKQGEDMFIIHYANDFDPYSDGLNPDKVFENEYTWNQIFLSISTTLLKPTTESEIMKSIEETLLGEYQSISRDDFQTILIQLMALKLIQTDILKSDGIHTYWILTPYGREEMVRLKALKK</sequence>
<evidence type="ECO:0000313" key="4">
    <source>
        <dbReference type="Proteomes" id="UP000283341"/>
    </source>
</evidence>
<name>A0A412I9E8_9BACE</name>
<dbReference type="InterPro" id="IPR036390">
    <property type="entry name" value="WH_DNA-bd_sf"/>
</dbReference>
<evidence type="ECO:0000259" key="2">
    <source>
        <dbReference type="Pfam" id="PF13271"/>
    </source>
</evidence>
<reference evidence="3 4" key="1">
    <citation type="submission" date="2018-08" db="EMBL/GenBank/DDBJ databases">
        <title>A genome reference for cultivated species of the human gut microbiota.</title>
        <authorList>
            <person name="Zou Y."/>
            <person name="Xue W."/>
            <person name="Luo G."/>
        </authorList>
    </citation>
    <scope>NUCLEOTIDE SEQUENCE [LARGE SCALE GENOMIC DNA]</scope>
    <source>
        <strain evidence="3 4">AF22-3AC</strain>
    </source>
</reference>
<evidence type="ECO:0000313" key="3">
    <source>
        <dbReference type="EMBL" id="RGS33663.1"/>
    </source>
</evidence>
<gene>
    <name evidence="3" type="ORF">DWX97_21080</name>
</gene>
<dbReference type="Pfam" id="PF13271">
    <property type="entry name" value="DUF4062"/>
    <property type="match status" value="1"/>
</dbReference>
<protein>
    <submittedName>
        <fullName evidence="3">DUF4062 domain-containing protein</fullName>
    </submittedName>
</protein>
<dbReference type="InterPro" id="IPR025139">
    <property type="entry name" value="DUF4062"/>
</dbReference>
<accession>A0A412I9E8</accession>
<organism evidence="3 4">
    <name type="scientific">Bacteroides cellulosilyticus</name>
    <dbReference type="NCBI Taxonomy" id="246787"/>
    <lineage>
        <taxon>Bacteria</taxon>
        <taxon>Pseudomonadati</taxon>
        <taxon>Bacteroidota</taxon>
        <taxon>Bacteroidia</taxon>
        <taxon>Bacteroidales</taxon>
        <taxon>Bacteroidaceae</taxon>
        <taxon>Bacteroides</taxon>
    </lineage>
</organism>
<keyword evidence="1" id="KW-0175">Coiled coil</keyword>